<evidence type="ECO:0000256" key="1">
    <source>
        <dbReference type="SAM" id="MobiDB-lite"/>
    </source>
</evidence>
<sequence length="373" mass="44314">MTLLDPLYTNLTLDEYYEQYVTAENKFVKPNLSRYPSQAELKRHYNRTHYYGPFYKHRGFPAINQNLMLQIHTQPEFKSKRWAKLKPANALNFCPRKTEKTESTILKTEPTRPKTEQKPRKMEPTRLVKTIPNSMVDFEPKCDLRIESKNDLCIDSQSQLRRDKSPKPNPSLHHEPQPKRVPKNEPLCDEENESKHEPKHHSTRQPRCEAKCELTNVSKRKRKHDSKRERKNDSKRERKHDSRRKLKRKLKRELRNDCNTEVKTEPKGELTMDASPVANRKSEPDSVLDLVTKTEHWFSIKSKRECRTKAKRKLKNEPRSYSKRVKRESTRGNDEEEKENKSPTMEDDVVDELDLGLHEYDHFMLEIEGDPNF</sequence>
<organism evidence="2 3">
    <name type="scientific">Drosophila lebanonensis</name>
    <name type="common">Fruit fly</name>
    <name type="synonym">Scaptodrosophila lebanonensis</name>
    <dbReference type="NCBI Taxonomy" id="7225"/>
    <lineage>
        <taxon>Eukaryota</taxon>
        <taxon>Metazoa</taxon>
        <taxon>Ecdysozoa</taxon>
        <taxon>Arthropoda</taxon>
        <taxon>Hexapoda</taxon>
        <taxon>Insecta</taxon>
        <taxon>Pterygota</taxon>
        <taxon>Neoptera</taxon>
        <taxon>Endopterygota</taxon>
        <taxon>Diptera</taxon>
        <taxon>Brachycera</taxon>
        <taxon>Muscomorpha</taxon>
        <taxon>Ephydroidea</taxon>
        <taxon>Drosophilidae</taxon>
        <taxon>Scaptodrosophila</taxon>
    </lineage>
</organism>
<accession>A0A6J2U1R5</accession>
<protein>
    <submittedName>
        <fullName evidence="3">Cylicin-1-like</fullName>
    </submittedName>
</protein>
<evidence type="ECO:0000313" key="3">
    <source>
        <dbReference type="RefSeq" id="XP_030381087.1"/>
    </source>
</evidence>
<dbReference type="GeneID" id="115628951"/>
<name>A0A6J2U1R5_DROLE</name>
<feature type="compositionally biased region" description="Basic residues" evidence="1">
    <location>
        <begin position="241"/>
        <end position="252"/>
    </location>
</feature>
<gene>
    <name evidence="3" type="primary">LOC115628951</name>
</gene>
<dbReference type="AlphaFoldDB" id="A0A6J2U1R5"/>
<dbReference type="OrthoDB" id="7859776at2759"/>
<feature type="compositionally biased region" description="Basic and acidic residues" evidence="1">
    <location>
        <begin position="327"/>
        <end position="341"/>
    </location>
</feature>
<evidence type="ECO:0000313" key="2">
    <source>
        <dbReference type="Proteomes" id="UP000504634"/>
    </source>
</evidence>
<feature type="region of interest" description="Disordered" evidence="1">
    <location>
        <begin position="154"/>
        <end position="285"/>
    </location>
</feature>
<dbReference type="RefSeq" id="XP_030381087.1">
    <property type="nucleotide sequence ID" value="XM_030525227.1"/>
</dbReference>
<feature type="compositionally biased region" description="Basic and acidic residues" evidence="1">
    <location>
        <begin position="253"/>
        <end position="270"/>
    </location>
</feature>
<feature type="compositionally biased region" description="Basic and acidic residues" evidence="1">
    <location>
        <begin position="160"/>
        <end position="178"/>
    </location>
</feature>
<keyword evidence="2" id="KW-1185">Reference proteome</keyword>
<reference evidence="3" key="1">
    <citation type="submission" date="2025-08" db="UniProtKB">
        <authorList>
            <consortium name="RefSeq"/>
        </authorList>
    </citation>
    <scope>IDENTIFICATION</scope>
    <source>
        <strain evidence="3">11010-0011.00</strain>
        <tissue evidence="3">Whole body</tissue>
    </source>
</reference>
<feature type="region of interest" description="Disordered" evidence="1">
    <location>
        <begin position="101"/>
        <end position="124"/>
    </location>
</feature>
<feature type="compositionally biased region" description="Basic and acidic residues" evidence="1">
    <location>
        <begin position="226"/>
        <end position="240"/>
    </location>
</feature>
<feature type="region of interest" description="Disordered" evidence="1">
    <location>
        <begin position="305"/>
        <end position="348"/>
    </location>
</feature>
<dbReference type="Proteomes" id="UP000504634">
    <property type="component" value="Unplaced"/>
</dbReference>
<feature type="compositionally biased region" description="Basic and acidic residues" evidence="1">
    <location>
        <begin position="109"/>
        <end position="124"/>
    </location>
</feature>
<proteinExistence type="predicted"/>